<evidence type="ECO:0000313" key="1">
    <source>
        <dbReference type="EMBL" id="CAG8752189.1"/>
    </source>
</evidence>
<feature type="non-terminal residue" evidence="1">
    <location>
        <position position="124"/>
    </location>
</feature>
<sequence length="124" mass="14482">MTSRNLHEEAEHLKNLSYVANTEKNTTKWLRHLMKIDGKLFKVKSINNYYAALARYLRENSSIPDEDYGDTDKSDSLTSNEIEKNNQDCVFYRQRYGHTNTRSIPILADNPKNQFIPNALENNQ</sequence>
<dbReference type="Proteomes" id="UP000789920">
    <property type="component" value="Unassembled WGS sequence"/>
</dbReference>
<gene>
    <name evidence="1" type="ORF">RPERSI_LOCUS14308</name>
</gene>
<comment type="caution">
    <text evidence="1">The sequence shown here is derived from an EMBL/GenBank/DDBJ whole genome shotgun (WGS) entry which is preliminary data.</text>
</comment>
<dbReference type="EMBL" id="CAJVQC010032839">
    <property type="protein sequence ID" value="CAG8752189.1"/>
    <property type="molecule type" value="Genomic_DNA"/>
</dbReference>
<proteinExistence type="predicted"/>
<organism evidence="1 2">
    <name type="scientific">Racocetra persica</name>
    <dbReference type="NCBI Taxonomy" id="160502"/>
    <lineage>
        <taxon>Eukaryota</taxon>
        <taxon>Fungi</taxon>
        <taxon>Fungi incertae sedis</taxon>
        <taxon>Mucoromycota</taxon>
        <taxon>Glomeromycotina</taxon>
        <taxon>Glomeromycetes</taxon>
        <taxon>Diversisporales</taxon>
        <taxon>Gigasporaceae</taxon>
        <taxon>Racocetra</taxon>
    </lineage>
</organism>
<reference evidence="1" key="1">
    <citation type="submission" date="2021-06" db="EMBL/GenBank/DDBJ databases">
        <authorList>
            <person name="Kallberg Y."/>
            <person name="Tangrot J."/>
            <person name="Rosling A."/>
        </authorList>
    </citation>
    <scope>NUCLEOTIDE SEQUENCE</scope>
    <source>
        <strain evidence="1">MA461A</strain>
    </source>
</reference>
<accession>A0ACA9QGX1</accession>
<name>A0ACA9QGX1_9GLOM</name>
<keyword evidence="2" id="KW-1185">Reference proteome</keyword>
<evidence type="ECO:0000313" key="2">
    <source>
        <dbReference type="Proteomes" id="UP000789920"/>
    </source>
</evidence>
<protein>
    <submittedName>
        <fullName evidence="1">26920_t:CDS:1</fullName>
    </submittedName>
</protein>